<feature type="region of interest" description="Disordered" evidence="1">
    <location>
        <begin position="1"/>
        <end position="35"/>
    </location>
</feature>
<accession>A0A9P7UKL9</accession>
<dbReference type="GeneID" id="66072392"/>
<organism evidence="2 3">
    <name type="scientific">Marasmius oreades</name>
    <name type="common">fairy-ring Marasmius</name>
    <dbReference type="NCBI Taxonomy" id="181124"/>
    <lineage>
        <taxon>Eukaryota</taxon>
        <taxon>Fungi</taxon>
        <taxon>Dikarya</taxon>
        <taxon>Basidiomycota</taxon>
        <taxon>Agaricomycotina</taxon>
        <taxon>Agaricomycetes</taxon>
        <taxon>Agaricomycetidae</taxon>
        <taxon>Agaricales</taxon>
        <taxon>Marasmiineae</taxon>
        <taxon>Marasmiaceae</taxon>
        <taxon>Marasmius</taxon>
    </lineage>
</organism>
<comment type="caution">
    <text evidence="2">The sequence shown here is derived from an EMBL/GenBank/DDBJ whole genome shotgun (WGS) entry which is preliminary data.</text>
</comment>
<dbReference type="RefSeq" id="XP_043002246.1">
    <property type="nucleotide sequence ID" value="XM_043160290.1"/>
</dbReference>
<sequence>MNSQHSQESSEDSMDSQHSNEYHTDTPVYSRARSGGPSRIPDFVIYKAGVDDNRSDILIAVVEVKKDNDLSAEAEVQLIGYMKGMAGYNKGTLHPRLNGRPTPVGVLIDSESVKIFRLQSHERDATIADNAVLIASTLMAEETNALWDRLDEHARGWFTPKLLPRQQGN</sequence>
<protein>
    <submittedName>
        <fullName evidence="2">Uncharacterized protein</fullName>
    </submittedName>
</protein>
<gene>
    <name evidence="2" type="ORF">E1B28_003316</name>
</gene>
<dbReference type="Proteomes" id="UP001049176">
    <property type="component" value="Chromosome 11"/>
</dbReference>
<name>A0A9P7UKL9_9AGAR</name>
<dbReference type="KEGG" id="more:E1B28_003316"/>
<reference evidence="2" key="1">
    <citation type="journal article" date="2021" name="Genome Biol. Evol.">
        <title>The assembled and annotated genome of the fairy-ring fungus Marasmius oreades.</title>
        <authorList>
            <person name="Hiltunen M."/>
            <person name="Ament-Velasquez S.L."/>
            <person name="Johannesson H."/>
        </authorList>
    </citation>
    <scope>NUCLEOTIDE SEQUENCE</scope>
    <source>
        <strain evidence="2">03SP1</strain>
    </source>
</reference>
<keyword evidence="3" id="KW-1185">Reference proteome</keyword>
<evidence type="ECO:0000313" key="2">
    <source>
        <dbReference type="EMBL" id="KAG7085775.1"/>
    </source>
</evidence>
<dbReference type="EMBL" id="CM032191">
    <property type="protein sequence ID" value="KAG7085775.1"/>
    <property type="molecule type" value="Genomic_DNA"/>
</dbReference>
<evidence type="ECO:0000313" key="3">
    <source>
        <dbReference type="Proteomes" id="UP001049176"/>
    </source>
</evidence>
<proteinExistence type="predicted"/>
<dbReference type="AlphaFoldDB" id="A0A9P7UKL9"/>
<evidence type="ECO:0000256" key="1">
    <source>
        <dbReference type="SAM" id="MobiDB-lite"/>
    </source>
</evidence>